<proteinExistence type="predicted"/>
<organism evidence="3 4">
    <name type="scientific">Acinetobacter beijerinckii ANC 3835</name>
    <dbReference type="NCBI Taxonomy" id="1217649"/>
    <lineage>
        <taxon>Bacteria</taxon>
        <taxon>Pseudomonadati</taxon>
        <taxon>Pseudomonadota</taxon>
        <taxon>Gammaproteobacteria</taxon>
        <taxon>Moraxellales</taxon>
        <taxon>Moraxellaceae</taxon>
        <taxon>Acinetobacter</taxon>
    </lineage>
</organism>
<evidence type="ECO:0000256" key="2">
    <source>
        <dbReference type="SAM" id="Phobius"/>
    </source>
</evidence>
<keyword evidence="2" id="KW-0812">Transmembrane</keyword>
<feature type="transmembrane region" description="Helical" evidence="2">
    <location>
        <begin position="41"/>
        <end position="63"/>
    </location>
</feature>
<reference evidence="3 4" key="1">
    <citation type="submission" date="2013-02" db="EMBL/GenBank/DDBJ databases">
        <title>The Genome Sequence of Acinetobacter beijerinckii ANC 3835.</title>
        <authorList>
            <consortium name="The Broad Institute Genome Sequencing Platform"/>
            <consortium name="The Broad Institute Genome Sequencing Center for Infectious Disease"/>
            <person name="Cerqueira G."/>
            <person name="Feldgarden M."/>
            <person name="Courvalin P."/>
            <person name="Perichon B."/>
            <person name="Grillot-Courvalin C."/>
            <person name="Clermont D."/>
            <person name="Rocha E."/>
            <person name="Yoon E.-J."/>
            <person name="Nemec A."/>
            <person name="Walker B."/>
            <person name="Young S.K."/>
            <person name="Zeng Q."/>
            <person name="Gargeya S."/>
            <person name="Fitzgerald M."/>
            <person name="Haas B."/>
            <person name="Abouelleil A."/>
            <person name="Alvarado L."/>
            <person name="Arachchi H.M."/>
            <person name="Berlin A.M."/>
            <person name="Chapman S.B."/>
            <person name="Dewar J."/>
            <person name="Goldberg J."/>
            <person name="Griggs A."/>
            <person name="Gujja S."/>
            <person name="Hansen M."/>
            <person name="Howarth C."/>
            <person name="Imamovic A."/>
            <person name="Larimer J."/>
            <person name="McCowan C."/>
            <person name="Murphy C."/>
            <person name="Neiman D."/>
            <person name="Pearson M."/>
            <person name="Priest M."/>
            <person name="Roberts A."/>
            <person name="Saif S."/>
            <person name="Shea T."/>
            <person name="Sisk P."/>
            <person name="Sykes S."/>
            <person name="Wortman J."/>
            <person name="Nusbaum C."/>
            <person name="Birren B."/>
        </authorList>
    </citation>
    <scope>NUCLEOTIDE SEQUENCE [LARGE SCALE GENOMIC DNA]</scope>
    <source>
        <strain evidence="3 4">ANC 3835</strain>
    </source>
</reference>
<dbReference type="OrthoDB" id="6713517at2"/>
<comment type="caution">
    <text evidence="3">The sequence shown here is derived from an EMBL/GenBank/DDBJ whole genome shotgun (WGS) entry which is preliminary data.</text>
</comment>
<feature type="transmembrane region" description="Helical" evidence="2">
    <location>
        <begin position="12"/>
        <end position="29"/>
    </location>
</feature>
<name>N9FD83_9GAMM</name>
<keyword evidence="2" id="KW-0472">Membrane</keyword>
<feature type="transmembrane region" description="Helical" evidence="2">
    <location>
        <begin position="97"/>
        <end position="118"/>
    </location>
</feature>
<accession>N9FD83</accession>
<dbReference type="PATRIC" id="fig|1217649.3.peg.1155"/>
<evidence type="ECO:0000313" key="4">
    <source>
        <dbReference type="Proteomes" id="UP000018417"/>
    </source>
</evidence>
<evidence type="ECO:0000313" key="3">
    <source>
        <dbReference type="EMBL" id="ENW05250.1"/>
    </source>
</evidence>
<sequence>MIKNTPLFIQKITTLTLFSLFFSLLISFLDQAGLKNESSGVSILAILIANIIIGLIFFTLIYFLSKRKNIARFSLILLLVLGILAYVFSLIVDHYSIFQGSLYLLSILVDIYTLILLISDEVNGFIKSGYVKNEVKGSYKAWFSVVSSVIFIMIVGAKILNKYDLKNQDHMEQENIKQLSANRPIENHSEDNSTEASSYVTQSSTWEDDPDFRDEGVDDENNSDQGNFSNNLGEGQPIGVKFSINTYATSLYDKETYNIVIQAVSNNEVTIYDVILNRGNKCRLSEYAKNNKLPTTLKFGEYTELSIGNCDAQMVREIVVKTNLGNYQFGSQS</sequence>
<evidence type="ECO:0000256" key="1">
    <source>
        <dbReference type="SAM" id="MobiDB-lite"/>
    </source>
</evidence>
<feature type="compositionally biased region" description="Acidic residues" evidence="1">
    <location>
        <begin position="206"/>
        <end position="222"/>
    </location>
</feature>
<keyword evidence="2" id="KW-1133">Transmembrane helix</keyword>
<feature type="transmembrane region" description="Helical" evidence="2">
    <location>
        <begin position="139"/>
        <end position="160"/>
    </location>
</feature>
<dbReference type="HOGENOM" id="CLU_865026_0_0_6"/>
<dbReference type="EMBL" id="APQK01000011">
    <property type="protein sequence ID" value="ENW05250.1"/>
    <property type="molecule type" value="Genomic_DNA"/>
</dbReference>
<feature type="compositionally biased region" description="Polar residues" evidence="1">
    <location>
        <begin position="194"/>
        <end position="205"/>
    </location>
</feature>
<feature type="compositionally biased region" description="Polar residues" evidence="1">
    <location>
        <begin position="223"/>
        <end position="232"/>
    </location>
</feature>
<feature type="transmembrane region" description="Helical" evidence="2">
    <location>
        <begin position="70"/>
        <end position="91"/>
    </location>
</feature>
<dbReference type="RefSeq" id="WP_005053166.1">
    <property type="nucleotide sequence ID" value="NZ_KB849759.1"/>
</dbReference>
<gene>
    <name evidence="3" type="ORF">F934_01214</name>
</gene>
<protein>
    <submittedName>
        <fullName evidence="3">Uncharacterized protein</fullName>
    </submittedName>
</protein>
<feature type="region of interest" description="Disordered" evidence="1">
    <location>
        <begin position="179"/>
        <end position="232"/>
    </location>
</feature>
<dbReference type="Proteomes" id="UP000018417">
    <property type="component" value="Unassembled WGS sequence"/>
</dbReference>
<dbReference type="AlphaFoldDB" id="N9FD83"/>